<reference evidence="3 4" key="1">
    <citation type="submission" date="2020-02" db="EMBL/GenBank/DDBJ databases">
        <title>Comparative genomics of the hypocrealean fungal genus Beauvera.</title>
        <authorList>
            <person name="Showalter D.N."/>
            <person name="Bushley K.E."/>
            <person name="Rehner S.A."/>
        </authorList>
    </citation>
    <scope>NUCLEOTIDE SEQUENCE [LARGE SCALE GENOMIC DNA]</scope>
    <source>
        <strain evidence="3 4">ARSEF4384</strain>
    </source>
</reference>
<evidence type="ECO:0000313" key="4">
    <source>
        <dbReference type="Proteomes" id="UP001397290"/>
    </source>
</evidence>
<keyword evidence="4" id="KW-1185">Reference proteome</keyword>
<evidence type="ECO:0000256" key="1">
    <source>
        <dbReference type="SAM" id="MobiDB-lite"/>
    </source>
</evidence>
<dbReference type="Proteomes" id="UP001397290">
    <property type="component" value="Unassembled WGS sequence"/>
</dbReference>
<dbReference type="EMBL" id="JAAHCF010000017">
    <property type="protein sequence ID" value="KAK8150388.1"/>
    <property type="molecule type" value="Genomic_DNA"/>
</dbReference>
<comment type="caution">
    <text evidence="3">The sequence shown here is derived from an EMBL/GenBank/DDBJ whole genome shotgun (WGS) entry which is preliminary data.</text>
</comment>
<organism evidence="3 4">
    <name type="scientific">Beauveria asiatica</name>
    <dbReference type="NCBI Taxonomy" id="1069075"/>
    <lineage>
        <taxon>Eukaryota</taxon>
        <taxon>Fungi</taxon>
        <taxon>Dikarya</taxon>
        <taxon>Ascomycota</taxon>
        <taxon>Pezizomycotina</taxon>
        <taxon>Sordariomycetes</taxon>
        <taxon>Hypocreomycetidae</taxon>
        <taxon>Hypocreales</taxon>
        <taxon>Cordycipitaceae</taxon>
        <taxon>Beauveria</taxon>
    </lineage>
</organism>
<feature type="chain" id="PRO_5043474796" description="Heat-labile enterotoxin IIA, A chain" evidence="2">
    <location>
        <begin position="20"/>
        <end position="366"/>
    </location>
</feature>
<feature type="region of interest" description="Disordered" evidence="1">
    <location>
        <begin position="106"/>
        <end position="129"/>
    </location>
</feature>
<gene>
    <name evidence="3" type="ORF">G3M48_002129</name>
</gene>
<evidence type="ECO:0008006" key="5">
    <source>
        <dbReference type="Google" id="ProtNLM"/>
    </source>
</evidence>
<keyword evidence="2" id="KW-0732">Signal</keyword>
<feature type="region of interest" description="Disordered" evidence="1">
    <location>
        <begin position="40"/>
        <end position="85"/>
    </location>
</feature>
<name>A0AAW0S7Z7_9HYPO</name>
<accession>A0AAW0S7Z7</accession>
<evidence type="ECO:0000256" key="2">
    <source>
        <dbReference type="SAM" id="SignalP"/>
    </source>
</evidence>
<protein>
    <recommendedName>
        <fullName evidence="5">Heat-labile enterotoxin IIA, A chain</fullName>
    </recommendedName>
</protein>
<feature type="signal peptide" evidence="2">
    <location>
        <begin position="1"/>
        <end position="19"/>
    </location>
</feature>
<evidence type="ECO:0000313" key="3">
    <source>
        <dbReference type="EMBL" id="KAK8150388.1"/>
    </source>
</evidence>
<dbReference type="AlphaFoldDB" id="A0AAW0S7Z7"/>
<sequence>MKIELIQLVLLGLSSTCLAGPPPGPGSSIKDAIINGLKDWGPAGSLKPPAGQNPPIKNMPGSVPAYHKPHDQSQKTGVTRVPGKPLGPAKKCRPCLRKRQLCCSGGSKPAKLSKPTPKRPSRVTKGTRPAYKPSRFKVSKSAGKAAVFTLLAPYAHKALDAIKDMDNFIGESVTWFDNSMADLQEAIGGPQRDDIYGNELKYKVIKGMGSALQMGFETTYEKNQRLIKEAIASEEARRAEEAKEKERIKRLEQLAEICSDPRYIFPRRTPIGKIMHGNCDKVATLLRKIQARDVARSRAKKTAEPDYWFEKCKVSPKPDPIMTPRTWNFQKAKHDMQCNRAQLPELGTVCGDKCRAIISLASDDGE</sequence>
<proteinExistence type="predicted"/>